<dbReference type="PANTHER" id="PTHR46663:SF4">
    <property type="entry name" value="DIGUANYLATE CYCLASE DGCT-RELATED"/>
    <property type="match status" value="1"/>
</dbReference>
<keyword evidence="5" id="KW-1185">Reference proteome</keyword>
<dbReference type="OrthoDB" id="5333838at2"/>
<dbReference type="Pfam" id="PF05228">
    <property type="entry name" value="CHASE4"/>
    <property type="match status" value="1"/>
</dbReference>
<protein>
    <recommendedName>
        <fullName evidence="6">Diguanylate cyclase</fullName>
    </recommendedName>
</protein>
<dbReference type="GO" id="GO:0007165">
    <property type="term" value="P:signal transduction"/>
    <property type="evidence" value="ECO:0007669"/>
    <property type="project" value="InterPro"/>
</dbReference>
<dbReference type="CDD" id="cd01949">
    <property type="entry name" value="GGDEF"/>
    <property type="match status" value="1"/>
</dbReference>
<dbReference type="Gene3D" id="3.30.70.270">
    <property type="match status" value="1"/>
</dbReference>
<dbReference type="SMART" id="SM00267">
    <property type="entry name" value="GGDEF"/>
    <property type="match status" value="1"/>
</dbReference>
<dbReference type="PROSITE" id="PS50887">
    <property type="entry name" value="GGDEF"/>
    <property type="match status" value="1"/>
</dbReference>
<evidence type="ECO:0000259" key="2">
    <source>
        <dbReference type="PROSITE" id="PS50885"/>
    </source>
</evidence>
<dbReference type="InterPro" id="IPR052163">
    <property type="entry name" value="DGC-Regulatory_Protein"/>
</dbReference>
<feature type="transmembrane region" description="Helical" evidence="1">
    <location>
        <begin position="265"/>
        <end position="285"/>
    </location>
</feature>
<evidence type="ECO:0008006" key="6">
    <source>
        <dbReference type="Google" id="ProtNLM"/>
    </source>
</evidence>
<gene>
    <name evidence="4" type="ORF">A7E75_02685</name>
</gene>
<keyword evidence="1" id="KW-0472">Membrane</keyword>
<feature type="domain" description="GGDEF" evidence="3">
    <location>
        <begin position="377"/>
        <end position="510"/>
    </location>
</feature>
<name>A0A1L3GDL4_SYNAC</name>
<organism evidence="4 5">
    <name type="scientific">Syntrophotalea acetylenica</name>
    <name type="common">Pelobacter acetylenicus</name>
    <dbReference type="NCBI Taxonomy" id="29542"/>
    <lineage>
        <taxon>Bacteria</taxon>
        <taxon>Pseudomonadati</taxon>
        <taxon>Thermodesulfobacteriota</taxon>
        <taxon>Desulfuromonadia</taxon>
        <taxon>Desulfuromonadales</taxon>
        <taxon>Syntrophotaleaceae</taxon>
        <taxon>Syntrophotalea</taxon>
    </lineage>
</organism>
<dbReference type="InterPro" id="IPR007892">
    <property type="entry name" value="CHASE4"/>
</dbReference>
<dbReference type="InterPro" id="IPR043128">
    <property type="entry name" value="Rev_trsase/Diguanyl_cyclase"/>
</dbReference>
<feature type="domain" description="HAMP" evidence="2">
    <location>
        <begin position="287"/>
        <end position="340"/>
    </location>
</feature>
<dbReference type="SUPFAM" id="SSF55073">
    <property type="entry name" value="Nucleotide cyclase"/>
    <property type="match status" value="1"/>
</dbReference>
<keyword evidence="1" id="KW-1133">Transmembrane helix</keyword>
<dbReference type="EMBL" id="CP015518">
    <property type="protein sequence ID" value="APG24051.1"/>
    <property type="molecule type" value="Genomic_DNA"/>
</dbReference>
<dbReference type="InterPro" id="IPR029787">
    <property type="entry name" value="Nucleotide_cyclase"/>
</dbReference>
<dbReference type="CDD" id="cd06225">
    <property type="entry name" value="HAMP"/>
    <property type="match status" value="1"/>
</dbReference>
<dbReference type="FunFam" id="3.30.70.270:FF:000001">
    <property type="entry name" value="Diguanylate cyclase domain protein"/>
    <property type="match status" value="1"/>
</dbReference>
<dbReference type="NCBIfam" id="TIGR00254">
    <property type="entry name" value="GGDEF"/>
    <property type="match status" value="1"/>
</dbReference>
<dbReference type="Pfam" id="PF00672">
    <property type="entry name" value="HAMP"/>
    <property type="match status" value="1"/>
</dbReference>
<dbReference type="KEGG" id="pace:A6070_11310"/>
<evidence type="ECO:0000313" key="4">
    <source>
        <dbReference type="EMBL" id="APG24051.1"/>
    </source>
</evidence>
<dbReference type="PROSITE" id="PS50885">
    <property type="entry name" value="HAMP"/>
    <property type="match status" value="1"/>
</dbReference>
<dbReference type="STRING" id="29542.A6070_11310"/>
<dbReference type="GO" id="GO:0016020">
    <property type="term" value="C:membrane"/>
    <property type="evidence" value="ECO:0007669"/>
    <property type="project" value="InterPro"/>
</dbReference>
<dbReference type="RefSeq" id="WP_072285868.1">
    <property type="nucleotide sequence ID" value="NZ_CP015455.1"/>
</dbReference>
<dbReference type="SMART" id="SM00304">
    <property type="entry name" value="HAMP"/>
    <property type="match status" value="1"/>
</dbReference>
<evidence type="ECO:0000313" key="5">
    <source>
        <dbReference type="Proteomes" id="UP000182264"/>
    </source>
</evidence>
<dbReference type="InterPro" id="IPR003660">
    <property type="entry name" value="HAMP_dom"/>
</dbReference>
<proteinExistence type="predicted"/>
<keyword evidence="1" id="KW-0812">Transmembrane</keyword>
<sequence>MTLRLRTFCLVAVTLLGFYAVLYGISSTIFLGSFKRLEHKYMLQRVELARRVVNSLLETQSLYVRDWAYWDDTYAFMQDGNRQYVRSNLPVATFLQLDAELFLYFGPDGSLFEGFWHNGSNVVTAPPAAWVAAIQESGRFSRLSAKHPPASGLIGVEGRPLLVAAAPILNSNAMGPGRGTLLVGRFLDDRRLQQAARPAGLNLSLVSRPNDVPVSAASPVAVRTEGADAISGYVLIADDAKRPAAVLRVQDARWIYRQGKAGQHYLMANLAAAAVVFLIVLMHLMHRLVLARLKRLDRGLARIRDAGEADLRLTVEGNDELGMIAVSMNETLDRLQKVQQALRHEALHDPLTGLGNRSLFFQRAHSALQRLRENQSAGLAVLLIDIDHFKRINDTFGHGAGDELLTVAAERLGRCFRESDTLARMGGDEFAVLLDPVARKVDAVHLASRLLESLQEPAFHNGHPVRFAASIGVVFVGGGHIDIEQLLREADAAMYRAKREGRSRVVVFQQAMHEEFSAGLPL</sequence>
<dbReference type="InterPro" id="IPR000160">
    <property type="entry name" value="GGDEF_dom"/>
</dbReference>
<dbReference type="Gene3D" id="6.10.340.10">
    <property type="match status" value="1"/>
</dbReference>
<evidence type="ECO:0000256" key="1">
    <source>
        <dbReference type="SAM" id="Phobius"/>
    </source>
</evidence>
<reference evidence="4 5" key="1">
    <citation type="journal article" date="2017" name="Genome Announc.">
        <title>Complete Genome Sequences of Two Acetylene-Fermenting Pelobacter acetylenicus Strains.</title>
        <authorList>
            <person name="Sutton J.M."/>
            <person name="Baesman S.M."/>
            <person name="Fierst J.L."/>
            <person name="Poret-Peterson A.T."/>
            <person name="Oremland R.S."/>
            <person name="Dunlap D.S."/>
            <person name="Akob D.M."/>
        </authorList>
    </citation>
    <scope>NUCLEOTIDE SEQUENCE [LARGE SCALE GENOMIC DNA]</scope>
    <source>
        <strain evidence="4 5">DSM 3247</strain>
    </source>
</reference>
<dbReference type="AlphaFoldDB" id="A0A1L3GDL4"/>
<dbReference type="Pfam" id="PF00990">
    <property type="entry name" value="GGDEF"/>
    <property type="match status" value="1"/>
</dbReference>
<dbReference type="GO" id="GO:0003824">
    <property type="term" value="F:catalytic activity"/>
    <property type="evidence" value="ECO:0007669"/>
    <property type="project" value="UniProtKB-ARBA"/>
</dbReference>
<dbReference type="Proteomes" id="UP000182264">
    <property type="component" value="Chromosome"/>
</dbReference>
<accession>A0A1L3GDL4</accession>
<dbReference type="PANTHER" id="PTHR46663">
    <property type="entry name" value="DIGUANYLATE CYCLASE DGCT-RELATED"/>
    <property type="match status" value="1"/>
</dbReference>
<evidence type="ECO:0000259" key="3">
    <source>
        <dbReference type="PROSITE" id="PS50887"/>
    </source>
</evidence>